<protein>
    <submittedName>
        <fullName evidence="3">Uncharacterized protein</fullName>
    </submittedName>
</protein>
<accession>A0A8J7Q552</accession>
<dbReference type="Gene3D" id="2.120.10.30">
    <property type="entry name" value="TolB, C-terminal domain"/>
    <property type="match status" value="1"/>
</dbReference>
<dbReference type="PANTHER" id="PTHR36842">
    <property type="entry name" value="PROTEIN TOLB HOMOLOG"/>
    <property type="match status" value="1"/>
</dbReference>
<dbReference type="EMBL" id="JAFREP010000009">
    <property type="protein sequence ID" value="MBO1319245.1"/>
    <property type="molecule type" value="Genomic_DNA"/>
</dbReference>
<dbReference type="AlphaFoldDB" id="A0A8J7Q552"/>
<dbReference type="Proteomes" id="UP000664417">
    <property type="component" value="Unassembled WGS sequence"/>
</dbReference>
<feature type="signal peptide" evidence="2">
    <location>
        <begin position="1"/>
        <end position="22"/>
    </location>
</feature>
<evidence type="ECO:0000256" key="2">
    <source>
        <dbReference type="SAM" id="SignalP"/>
    </source>
</evidence>
<dbReference type="PANTHER" id="PTHR36842:SF1">
    <property type="entry name" value="PROTEIN TOLB"/>
    <property type="match status" value="1"/>
</dbReference>
<reference evidence="3" key="1">
    <citation type="submission" date="2021-03" db="EMBL/GenBank/DDBJ databases">
        <authorList>
            <person name="Wang G."/>
        </authorList>
    </citation>
    <scope>NUCLEOTIDE SEQUENCE</scope>
    <source>
        <strain evidence="3">KCTC 12899</strain>
    </source>
</reference>
<gene>
    <name evidence="3" type="ORF">J3U88_12305</name>
</gene>
<organism evidence="3 4">
    <name type="scientific">Acanthopleuribacter pedis</name>
    <dbReference type="NCBI Taxonomy" id="442870"/>
    <lineage>
        <taxon>Bacteria</taxon>
        <taxon>Pseudomonadati</taxon>
        <taxon>Acidobacteriota</taxon>
        <taxon>Holophagae</taxon>
        <taxon>Acanthopleuribacterales</taxon>
        <taxon>Acanthopleuribacteraceae</taxon>
        <taxon>Acanthopleuribacter</taxon>
    </lineage>
</organism>
<dbReference type="Pfam" id="PF07676">
    <property type="entry name" value="PD40"/>
    <property type="match status" value="1"/>
</dbReference>
<proteinExistence type="inferred from homology"/>
<sequence>MHHLFKTCLALLGLALFCTVSAHEIGYLHHRENQFAMPVKRKDIHPRHTSLHVQVARADVASVRYQLFDGTLLGESEAPSADFGAVVAFPHEGLFEVTALGFDADGNQVAKTYATLHIAERRLANQPLEAALPVTPQKGFMAPLWSPSGEHLVFSGEQYRGLYLVNMNTRAKKGFSITTLSEQDMAGYKPQWHPHEQGLWFRDQGQTDSETPANEIDLGGNSFARDKQEREAAAEPTRFNMVNDELFLTVRDGQTLKRPIALTNGGDKFFGPQGSPDGTKVLYEGLTSGLHVLDLESGQRIHIGQGNHPSWGPDSTRIFFDISEDGHYHIINSDLFVYDLNTNTTTQLTNTPDQREQRPAVANDGRHIAYDADGAVFVAVLPQGGE</sequence>
<dbReference type="InterPro" id="IPR011042">
    <property type="entry name" value="6-blade_b-propeller_TolB-like"/>
</dbReference>
<keyword evidence="4" id="KW-1185">Reference proteome</keyword>
<name>A0A8J7Q552_9BACT</name>
<feature type="chain" id="PRO_5035302537" evidence="2">
    <location>
        <begin position="23"/>
        <end position="386"/>
    </location>
</feature>
<evidence type="ECO:0000313" key="4">
    <source>
        <dbReference type="Proteomes" id="UP000664417"/>
    </source>
</evidence>
<dbReference type="SUPFAM" id="SSF82171">
    <property type="entry name" value="DPP6 N-terminal domain-like"/>
    <property type="match status" value="1"/>
</dbReference>
<comment type="caution">
    <text evidence="3">The sequence shown here is derived from an EMBL/GenBank/DDBJ whole genome shotgun (WGS) entry which is preliminary data.</text>
</comment>
<keyword evidence="2" id="KW-0732">Signal</keyword>
<dbReference type="InterPro" id="IPR011659">
    <property type="entry name" value="WD40"/>
</dbReference>
<evidence type="ECO:0000256" key="1">
    <source>
        <dbReference type="ARBA" id="ARBA00009820"/>
    </source>
</evidence>
<dbReference type="RefSeq" id="WP_207859066.1">
    <property type="nucleotide sequence ID" value="NZ_JAFREP010000009.1"/>
</dbReference>
<comment type="similarity">
    <text evidence="1">Belongs to the TolB family.</text>
</comment>
<evidence type="ECO:0000313" key="3">
    <source>
        <dbReference type="EMBL" id="MBO1319245.1"/>
    </source>
</evidence>